<evidence type="ECO:0000256" key="1">
    <source>
        <dbReference type="SAM" id="MobiDB-lite"/>
    </source>
</evidence>
<gene>
    <name evidence="2" type="ORF">CTRI78_v008845</name>
</gene>
<name>A0A4R8QSA1_COLTR</name>
<reference evidence="2 3" key="1">
    <citation type="submission" date="2018-12" db="EMBL/GenBank/DDBJ databases">
        <title>Genome sequence and assembly of Colletotrichum trifolii.</title>
        <authorList>
            <person name="Gan P."/>
            <person name="Shirasu K."/>
        </authorList>
    </citation>
    <scope>NUCLEOTIDE SEQUENCE [LARGE SCALE GENOMIC DNA]</scope>
    <source>
        <strain evidence="2 3">543-2</strain>
    </source>
</reference>
<dbReference type="EMBL" id="RYZW01000111">
    <property type="protein sequence ID" value="TDZ46925.1"/>
    <property type="molecule type" value="Genomic_DNA"/>
</dbReference>
<protein>
    <recommendedName>
        <fullName evidence="4">Protein kinase domain-containing protein</fullName>
    </recommendedName>
</protein>
<keyword evidence="3" id="KW-1185">Reference proteome</keyword>
<feature type="region of interest" description="Disordered" evidence="1">
    <location>
        <begin position="380"/>
        <end position="417"/>
    </location>
</feature>
<comment type="caution">
    <text evidence="2">The sequence shown here is derived from an EMBL/GenBank/DDBJ whole genome shotgun (WGS) entry which is preliminary data.</text>
</comment>
<feature type="compositionally biased region" description="Basic and acidic residues" evidence="1">
    <location>
        <begin position="384"/>
        <end position="417"/>
    </location>
</feature>
<dbReference type="Proteomes" id="UP000295703">
    <property type="component" value="Unassembled WGS sequence"/>
</dbReference>
<proteinExistence type="predicted"/>
<evidence type="ECO:0008006" key="4">
    <source>
        <dbReference type="Google" id="ProtNLM"/>
    </source>
</evidence>
<evidence type="ECO:0000313" key="3">
    <source>
        <dbReference type="Proteomes" id="UP000295703"/>
    </source>
</evidence>
<evidence type="ECO:0000313" key="2">
    <source>
        <dbReference type="EMBL" id="TDZ46925.1"/>
    </source>
</evidence>
<organism evidence="2 3">
    <name type="scientific">Colletotrichum trifolii</name>
    <dbReference type="NCBI Taxonomy" id="5466"/>
    <lineage>
        <taxon>Eukaryota</taxon>
        <taxon>Fungi</taxon>
        <taxon>Dikarya</taxon>
        <taxon>Ascomycota</taxon>
        <taxon>Pezizomycotina</taxon>
        <taxon>Sordariomycetes</taxon>
        <taxon>Hypocreomycetidae</taxon>
        <taxon>Glomerellales</taxon>
        <taxon>Glomerellaceae</taxon>
        <taxon>Colletotrichum</taxon>
        <taxon>Colletotrichum orbiculare species complex</taxon>
    </lineage>
</organism>
<sequence length="417" mass="47299">MAAYPPGRQLELRLHANPSRPYGAFDYPWPDDEHDLRLGPRGVSIDLTSDEREAEAVIEVVRPLVVKSGAQILLCKVIQAPSDSDQFAAWPGAITESGQSNGDPSYLVAKVFDYKLYSKSRDVLSPPFSNATLADIDLSCESAAYRGLFKPVGKLGDTAPTSKLTGHPNLAPEYYGTWLIDVQKRNHDSSDPQRFVGTVLMEYIEGETIEDICTRDPDSGDLVLPPGEVRLHDGPEGVLDMGMHRRMLTIKHLLHGLMVQLHHAIYCTALLPRNVMITRRNNGKAIPIPRPVLIDYTWSEVYDYTRLAATGHAHFHRKLDLPGHPAEVYGPEELPDFAGWVPSRWIREAYVRPWPPGGLLFDKWMLKAFGPKEEGPKYSIFETVRSRQREEQENREQEKKQEREQETEREREREAEQ</sequence>
<dbReference type="AlphaFoldDB" id="A0A4R8QSA1"/>
<accession>A0A4R8QSA1</accession>